<dbReference type="PROSITE" id="PS50146">
    <property type="entry name" value="DAGK"/>
    <property type="match status" value="1"/>
</dbReference>
<gene>
    <name evidence="12" type="ORF">CWR48_12115</name>
</gene>
<evidence type="ECO:0000313" key="12">
    <source>
        <dbReference type="EMBL" id="RDW18319.1"/>
    </source>
</evidence>
<keyword evidence="8" id="KW-0443">Lipid metabolism</keyword>
<dbReference type="Gene3D" id="3.40.50.10330">
    <property type="entry name" value="Probable inorganic polyphosphate/atp-NAD kinase, domain 1"/>
    <property type="match status" value="1"/>
</dbReference>
<evidence type="ECO:0000256" key="9">
    <source>
        <dbReference type="ARBA" id="ARBA00023209"/>
    </source>
</evidence>
<evidence type="ECO:0000256" key="1">
    <source>
        <dbReference type="ARBA" id="ARBA00001946"/>
    </source>
</evidence>
<keyword evidence="10" id="KW-1208">Phospholipid metabolism</keyword>
<dbReference type="InterPro" id="IPR050187">
    <property type="entry name" value="Lipid_Phosphate_FormReg"/>
</dbReference>
<comment type="cofactor">
    <cofactor evidence="1">
        <name>Mg(2+)</name>
        <dbReference type="ChEBI" id="CHEBI:18420"/>
    </cofactor>
</comment>
<protein>
    <recommendedName>
        <fullName evidence="11">DAGKc domain-containing protein</fullName>
    </recommendedName>
</protein>
<dbReference type="InterPro" id="IPR016064">
    <property type="entry name" value="NAD/diacylglycerol_kinase_sf"/>
</dbReference>
<dbReference type="GO" id="GO:0016301">
    <property type="term" value="F:kinase activity"/>
    <property type="evidence" value="ECO:0007669"/>
    <property type="project" value="UniProtKB-KW"/>
</dbReference>
<evidence type="ECO:0000256" key="4">
    <source>
        <dbReference type="ARBA" id="ARBA00022679"/>
    </source>
</evidence>
<dbReference type="InterPro" id="IPR045540">
    <property type="entry name" value="YegS/DAGK_C"/>
</dbReference>
<keyword evidence="13" id="KW-1185">Reference proteome</keyword>
<keyword evidence="3" id="KW-0444">Lipid biosynthesis</keyword>
<reference evidence="13" key="1">
    <citation type="submission" date="2017-11" db="EMBL/GenBank/DDBJ databases">
        <authorList>
            <person name="Zhu W."/>
        </authorList>
    </citation>
    <scope>NUCLEOTIDE SEQUENCE [LARGE SCALE GENOMIC DNA]</scope>
    <source>
        <strain evidence="13">CAU 1183</strain>
    </source>
</reference>
<feature type="domain" description="DAGKc" evidence="11">
    <location>
        <begin position="1"/>
        <end position="129"/>
    </location>
</feature>
<dbReference type="GO" id="GO:0005524">
    <property type="term" value="F:ATP binding"/>
    <property type="evidence" value="ECO:0007669"/>
    <property type="project" value="UniProtKB-KW"/>
</dbReference>
<dbReference type="SMART" id="SM00046">
    <property type="entry name" value="DAGKc"/>
    <property type="match status" value="1"/>
</dbReference>
<dbReference type="PANTHER" id="PTHR12358:SF54">
    <property type="entry name" value="SPHINGOSINE KINASE RELATED PROTEIN"/>
    <property type="match status" value="1"/>
</dbReference>
<sequence length="306" mass="34393">MYIFIINPRAGNGRAKRVFSKIIKSELYQSLESTYHFTRYPGHAEEMAKQISLTPERKTIIVIGGDGTIHEVLNGLTDSSTPVAFIPGGSGNDFARGCNINGSPVEVLRDIINGDNEKSYWIGNYRQDRQPIRNFANSIGFGFDAQIANTVNKSVYKNIFNRLGIGTLSYVIALIQVLIHFKPMTVIVDVNQQQRKLTNCWMVTTGNHPYYGGGMKIIPDAKIQPNILPILIIHDISKWKVLSLFITVFIGKHQMFKEVERLEATDFTIISDQELFFQVDGQTDTCKTCTVTKQVDPVILLGTKME</sequence>
<dbReference type="EMBL" id="PIOC01000017">
    <property type="protein sequence ID" value="RDW18319.1"/>
    <property type="molecule type" value="Genomic_DNA"/>
</dbReference>
<comment type="caution">
    <text evidence="12">The sequence shown here is derived from an EMBL/GenBank/DDBJ whole genome shotgun (WGS) entry which is preliminary data.</text>
</comment>
<dbReference type="RefSeq" id="WP_115773498.1">
    <property type="nucleotide sequence ID" value="NZ_PIOC01000017.1"/>
</dbReference>
<dbReference type="GO" id="GO:0008654">
    <property type="term" value="P:phospholipid biosynthetic process"/>
    <property type="evidence" value="ECO:0007669"/>
    <property type="project" value="UniProtKB-KW"/>
</dbReference>
<evidence type="ECO:0000256" key="6">
    <source>
        <dbReference type="ARBA" id="ARBA00022777"/>
    </source>
</evidence>
<organism evidence="12 13">
    <name type="scientific">Oceanobacillus arenosus</name>
    <dbReference type="NCBI Taxonomy" id="1229153"/>
    <lineage>
        <taxon>Bacteria</taxon>
        <taxon>Bacillati</taxon>
        <taxon>Bacillota</taxon>
        <taxon>Bacilli</taxon>
        <taxon>Bacillales</taxon>
        <taxon>Bacillaceae</taxon>
        <taxon>Oceanobacillus</taxon>
    </lineage>
</organism>
<dbReference type="InterPro" id="IPR005218">
    <property type="entry name" value="Diacylglycerol/lipid_kinase"/>
</dbReference>
<evidence type="ECO:0000256" key="8">
    <source>
        <dbReference type="ARBA" id="ARBA00023098"/>
    </source>
</evidence>
<dbReference type="InterPro" id="IPR001206">
    <property type="entry name" value="Diacylglycerol_kinase_cat_dom"/>
</dbReference>
<proteinExistence type="inferred from homology"/>
<dbReference type="Proteomes" id="UP000257143">
    <property type="component" value="Unassembled WGS sequence"/>
</dbReference>
<keyword evidence="5" id="KW-0547">Nucleotide-binding</keyword>
<dbReference type="SUPFAM" id="SSF111331">
    <property type="entry name" value="NAD kinase/diacylglycerol kinase-like"/>
    <property type="match status" value="1"/>
</dbReference>
<dbReference type="Gene3D" id="2.60.200.40">
    <property type="match status" value="1"/>
</dbReference>
<name>A0A3D8PT29_9BACI</name>
<keyword evidence="9" id="KW-0594">Phospholipid biosynthesis</keyword>
<keyword evidence="4" id="KW-0808">Transferase</keyword>
<evidence type="ECO:0000313" key="13">
    <source>
        <dbReference type="Proteomes" id="UP000257143"/>
    </source>
</evidence>
<dbReference type="AlphaFoldDB" id="A0A3D8PT29"/>
<dbReference type="InterPro" id="IPR017438">
    <property type="entry name" value="ATP-NAD_kinase_N"/>
</dbReference>
<comment type="similarity">
    <text evidence="2">Belongs to the diacylglycerol/lipid kinase family.</text>
</comment>
<evidence type="ECO:0000256" key="2">
    <source>
        <dbReference type="ARBA" id="ARBA00005983"/>
    </source>
</evidence>
<keyword evidence="7" id="KW-0067">ATP-binding</keyword>
<evidence type="ECO:0000256" key="7">
    <source>
        <dbReference type="ARBA" id="ARBA00022840"/>
    </source>
</evidence>
<evidence type="ECO:0000256" key="5">
    <source>
        <dbReference type="ARBA" id="ARBA00022741"/>
    </source>
</evidence>
<dbReference type="OrthoDB" id="9786026at2"/>
<keyword evidence="6" id="KW-0418">Kinase</keyword>
<dbReference type="Pfam" id="PF00781">
    <property type="entry name" value="DAGK_cat"/>
    <property type="match status" value="1"/>
</dbReference>
<evidence type="ECO:0000256" key="3">
    <source>
        <dbReference type="ARBA" id="ARBA00022516"/>
    </source>
</evidence>
<evidence type="ECO:0000259" key="11">
    <source>
        <dbReference type="PROSITE" id="PS50146"/>
    </source>
</evidence>
<dbReference type="NCBIfam" id="TIGR00147">
    <property type="entry name" value="YegS/Rv2252/BmrU family lipid kinase"/>
    <property type="match status" value="1"/>
</dbReference>
<dbReference type="Pfam" id="PF19279">
    <property type="entry name" value="YegS_C"/>
    <property type="match status" value="1"/>
</dbReference>
<accession>A0A3D8PT29</accession>
<dbReference type="PANTHER" id="PTHR12358">
    <property type="entry name" value="SPHINGOSINE KINASE"/>
    <property type="match status" value="1"/>
</dbReference>
<evidence type="ECO:0000256" key="10">
    <source>
        <dbReference type="ARBA" id="ARBA00023264"/>
    </source>
</evidence>